<feature type="domain" description="PLD phosphodiesterase" evidence="7">
    <location>
        <begin position="222"/>
        <end position="249"/>
    </location>
</feature>
<evidence type="ECO:0000259" key="7">
    <source>
        <dbReference type="PROSITE" id="PS50035"/>
    </source>
</evidence>
<feature type="transmembrane region" description="Helical" evidence="6">
    <location>
        <begin position="50"/>
        <end position="71"/>
    </location>
</feature>
<feature type="transmembrane region" description="Helical" evidence="6">
    <location>
        <begin position="24"/>
        <end position="43"/>
    </location>
</feature>
<evidence type="ECO:0000313" key="9">
    <source>
        <dbReference type="Proteomes" id="UP001055153"/>
    </source>
</evidence>
<dbReference type="InterPro" id="IPR025202">
    <property type="entry name" value="PLD-like_dom"/>
</dbReference>
<proteinExistence type="predicted"/>
<evidence type="ECO:0000256" key="1">
    <source>
        <dbReference type="ARBA" id="ARBA00003145"/>
    </source>
</evidence>
<dbReference type="CDD" id="cd09157">
    <property type="entry name" value="PLDc_CLS_unchar2_1"/>
    <property type="match status" value="1"/>
</dbReference>
<reference evidence="8" key="2">
    <citation type="submission" date="2021-08" db="EMBL/GenBank/DDBJ databases">
        <authorList>
            <person name="Tani A."/>
            <person name="Ola A."/>
            <person name="Ogura Y."/>
            <person name="Katsura K."/>
            <person name="Hayashi T."/>
        </authorList>
    </citation>
    <scope>NUCLEOTIDE SEQUENCE</scope>
    <source>
        <strain evidence="8">DSM 17168</strain>
    </source>
</reference>
<dbReference type="Proteomes" id="UP001055153">
    <property type="component" value="Unassembled WGS sequence"/>
</dbReference>
<comment type="caution">
    <text evidence="8">The sequence shown here is derived from an EMBL/GenBank/DDBJ whole genome shotgun (WGS) entry which is preliminary data.</text>
</comment>
<feature type="domain" description="PLD phosphodiesterase" evidence="7">
    <location>
        <begin position="398"/>
        <end position="425"/>
    </location>
</feature>
<evidence type="ECO:0000256" key="4">
    <source>
        <dbReference type="ARBA" id="ARBA00022525"/>
    </source>
</evidence>
<keyword evidence="9" id="KW-1185">Reference proteome</keyword>
<name>A0ABQ4S6Q7_9HYPH</name>
<sequence>MAGGPVEQAIIAWLGWLGSVRAEALALAGLALALGVSVHVLLFKREVGAAIGWIGLAWLSPLIGTVLYLLFGINRVHRRARRLPQPPTARPGQPRPEPAAVPEDFQPLEEAVGRLTGLPLAGGNGVRILRNGDEAYPAMLEAIAAARHSVALSSYIMRHDASGRAFLDALKGAQARGCAVCVLVDGIGSGYFFPEVYRRLREAGIPAGLFMHSALPWRMPFLNLRTHKKLLIVDGRAGFVGGVNIGDENLVAQDPPDPVRDTHFRIDGPVVWQLTQAFARDWAFVTGEDLDGPAWFPAIPAAGSSLARVVTSGPDSDIEKIEYAVLAALATARRSIRLATPYFLPSEILLTSLALAAMRGITVDVIIPQASNHRFVDWATRAHVGPLLKSGVRIWLDRPPFDHSKLMVVDDVWCFVGSANWDTRSFRLNFELNVEVYDPAFAADLDGLMRAKMRGRLTREDLRARALPERLRDAGVRLLLPYL</sequence>
<accession>A0ABQ4S6Q7</accession>
<dbReference type="SUPFAM" id="SSF56024">
    <property type="entry name" value="Phospholipase D/nuclease"/>
    <property type="match status" value="2"/>
</dbReference>
<keyword evidence="6" id="KW-0812">Transmembrane</keyword>
<dbReference type="SMART" id="SM00155">
    <property type="entry name" value="PLDc"/>
    <property type="match status" value="2"/>
</dbReference>
<dbReference type="EMBL" id="BPQQ01000001">
    <property type="protein sequence ID" value="GJD98158.1"/>
    <property type="molecule type" value="Genomic_DNA"/>
</dbReference>
<keyword evidence="6" id="KW-1133">Transmembrane helix</keyword>
<dbReference type="Gene3D" id="3.30.870.10">
    <property type="entry name" value="Endonuclease Chain A"/>
    <property type="match status" value="2"/>
</dbReference>
<protein>
    <recommendedName>
        <fullName evidence="3">Phospholipase D</fullName>
    </recommendedName>
    <alternativeName>
        <fullName evidence="5">Choline phosphatase</fullName>
    </alternativeName>
</protein>
<comment type="subcellular location">
    <subcellularLocation>
        <location evidence="2">Secreted</location>
    </subcellularLocation>
</comment>
<dbReference type="PANTHER" id="PTHR21248">
    <property type="entry name" value="CARDIOLIPIN SYNTHASE"/>
    <property type="match status" value="1"/>
</dbReference>
<dbReference type="CDD" id="cd09163">
    <property type="entry name" value="PLDc_CLS_unchar2_2"/>
    <property type="match status" value="1"/>
</dbReference>
<organism evidence="8 9">
    <name type="scientific">Methylobacterium isbiliense</name>
    <dbReference type="NCBI Taxonomy" id="315478"/>
    <lineage>
        <taxon>Bacteria</taxon>
        <taxon>Pseudomonadati</taxon>
        <taxon>Pseudomonadota</taxon>
        <taxon>Alphaproteobacteria</taxon>
        <taxon>Hyphomicrobiales</taxon>
        <taxon>Methylobacteriaceae</taxon>
        <taxon>Methylobacterium</taxon>
    </lineage>
</organism>
<evidence type="ECO:0000313" key="8">
    <source>
        <dbReference type="EMBL" id="GJD98158.1"/>
    </source>
</evidence>
<keyword evidence="4" id="KW-0964">Secreted</keyword>
<comment type="function">
    <text evidence="1">Could be a virulence factor.</text>
</comment>
<evidence type="ECO:0000256" key="5">
    <source>
        <dbReference type="ARBA" id="ARBA00029594"/>
    </source>
</evidence>
<dbReference type="Pfam" id="PF13091">
    <property type="entry name" value="PLDc_2"/>
    <property type="match status" value="2"/>
</dbReference>
<reference evidence="8" key="1">
    <citation type="journal article" date="2021" name="Front. Microbiol.">
        <title>Comprehensive Comparative Genomics and Phenotyping of Methylobacterium Species.</title>
        <authorList>
            <person name="Alessa O."/>
            <person name="Ogura Y."/>
            <person name="Fujitani Y."/>
            <person name="Takami H."/>
            <person name="Hayashi T."/>
            <person name="Sahin N."/>
            <person name="Tani A."/>
        </authorList>
    </citation>
    <scope>NUCLEOTIDE SEQUENCE</scope>
    <source>
        <strain evidence="8">DSM 17168</strain>
    </source>
</reference>
<evidence type="ECO:0000256" key="2">
    <source>
        <dbReference type="ARBA" id="ARBA00004613"/>
    </source>
</evidence>
<dbReference type="PROSITE" id="PS50035">
    <property type="entry name" value="PLD"/>
    <property type="match status" value="2"/>
</dbReference>
<evidence type="ECO:0000256" key="6">
    <source>
        <dbReference type="SAM" id="Phobius"/>
    </source>
</evidence>
<keyword evidence="6" id="KW-0472">Membrane</keyword>
<dbReference type="InterPro" id="IPR001736">
    <property type="entry name" value="PLipase_D/transphosphatidylase"/>
</dbReference>
<dbReference type="PANTHER" id="PTHR21248:SF22">
    <property type="entry name" value="PHOSPHOLIPASE D"/>
    <property type="match status" value="1"/>
</dbReference>
<gene>
    <name evidence="8" type="primary">clsA</name>
    <name evidence="8" type="ORF">GMJLKIPL_0065</name>
</gene>
<evidence type="ECO:0000256" key="3">
    <source>
        <dbReference type="ARBA" id="ARBA00018392"/>
    </source>
</evidence>